<dbReference type="AlphaFoldDB" id="X1UDC7"/>
<reference evidence="2" key="1">
    <citation type="journal article" date="2014" name="Front. Microbiol.">
        <title>High frequency of phylogenetically diverse reductive dehalogenase-homologous genes in deep subseafloor sedimentary metagenomes.</title>
        <authorList>
            <person name="Kawai M."/>
            <person name="Futagami T."/>
            <person name="Toyoda A."/>
            <person name="Takaki Y."/>
            <person name="Nishi S."/>
            <person name="Hori S."/>
            <person name="Arai W."/>
            <person name="Tsubouchi T."/>
            <person name="Morono Y."/>
            <person name="Uchiyama I."/>
            <person name="Ito T."/>
            <person name="Fujiyama A."/>
            <person name="Inagaki F."/>
            <person name="Takami H."/>
        </authorList>
    </citation>
    <scope>NUCLEOTIDE SEQUENCE</scope>
    <source>
        <strain evidence="2">Expedition CK06-06</strain>
    </source>
</reference>
<evidence type="ECO:0000313" key="2">
    <source>
        <dbReference type="EMBL" id="GAJ15518.1"/>
    </source>
</evidence>
<feature type="non-terminal residue" evidence="2">
    <location>
        <position position="259"/>
    </location>
</feature>
<dbReference type="NCBIfam" id="TIGR00229">
    <property type="entry name" value="sensory_box"/>
    <property type="match status" value="1"/>
</dbReference>
<dbReference type="PROSITE" id="PS50112">
    <property type="entry name" value="PAS"/>
    <property type="match status" value="1"/>
</dbReference>
<dbReference type="InterPro" id="IPR000014">
    <property type="entry name" value="PAS"/>
</dbReference>
<feature type="non-terminal residue" evidence="2">
    <location>
        <position position="1"/>
    </location>
</feature>
<protein>
    <recommendedName>
        <fullName evidence="1">PAS domain-containing protein</fullName>
    </recommendedName>
</protein>
<comment type="caution">
    <text evidence="2">The sequence shown here is derived from an EMBL/GenBank/DDBJ whole genome shotgun (WGS) entry which is preliminary data.</text>
</comment>
<evidence type="ECO:0000259" key="1">
    <source>
        <dbReference type="PROSITE" id="PS50112"/>
    </source>
</evidence>
<dbReference type="SMART" id="SM00091">
    <property type="entry name" value="PAS"/>
    <property type="match status" value="1"/>
</dbReference>
<organism evidence="2">
    <name type="scientific">marine sediment metagenome</name>
    <dbReference type="NCBI Taxonomy" id="412755"/>
    <lineage>
        <taxon>unclassified sequences</taxon>
        <taxon>metagenomes</taxon>
        <taxon>ecological metagenomes</taxon>
    </lineage>
</organism>
<dbReference type="Pfam" id="PF13426">
    <property type="entry name" value="PAS_9"/>
    <property type="match status" value="1"/>
</dbReference>
<gene>
    <name evidence="2" type="ORF">S12H4_42683</name>
</gene>
<dbReference type="SUPFAM" id="SSF55785">
    <property type="entry name" value="PYP-like sensor domain (PAS domain)"/>
    <property type="match status" value="1"/>
</dbReference>
<proteinExistence type="predicted"/>
<dbReference type="InterPro" id="IPR035965">
    <property type="entry name" value="PAS-like_dom_sf"/>
</dbReference>
<accession>X1UDC7</accession>
<dbReference type="EMBL" id="BARW01026141">
    <property type="protein sequence ID" value="GAJ15518.1"/>
    <property type="molecule type" value="Genomic_DNA"/>
</dbReference>
<dbReference type="CDD" id="cd00130">
    <property type="entry name" value="PAS"/>
    <property type="match status" value="1"/>
</dbReference>
<sequence length="259" mass="29513">KVVPIKQDGKTVGVIMVSTNITQQKKMEEALNKRTDALKERVKELNCFYGIARLVEKENISLEEILEGTVNLIPSSWQYPEVAASRIILEGQTFKTKNFKETPWKLASDIMVGGKRTGLLQVIYVEERPESDEGPFVKEERNLISAIAERLGRIIERKRMEIELRIKEEAIASSVNAIILADLEGNLNYVNRSFLHMWGYSDEKEVLGKSVTELWNTQDMALDVIEAVRSNRSWMGELVARRKDDSVFDVQLLASIVEN</sequence>
<feature type="domain" description="PAS" evidence="1">
    <location>
        <begin position="163"/>
        <end position="219"/>
    </location>
</feature>
<dbReference type="Gene3D" id="3.30.450.20">
    <property type="entry name" value="PAS domain"/>
    <property type="match status" value="1"/>
</dbReference>
<name>X1UDC7_9ZZZZ</name>